<proteinExistence type="inferred from homology"/>
<dbReference type="GO" id="GO:0010181">
    <property type="term" value="F:FMN binding"/>
    <property type="evidence" value="ECO:0007669"/>
    <property type="project" value="InterPro"/>
</dbReference>
<evidence type="ECO:0000256" key="3">
    <source>
        <dbReference type="ARBA" id="ARBA00022448"/>
    </source>
</evidence>
<evidence type="ECO:0000256" key="5">
    <source>
        <dbReference type="ARBA" id="ARBA00022643"/>
    </source>
</evidence>
<evidence type="ECO:0000256" key="1">
    <source>
        <dbReference type="ARBA" id="ARBA00001917"/>
    </source>
</evidence>
<dbReference type="GO" id="GO:0009055">
    <property type="term" value="F:electron transfer activity"/>
    <property type="evidence" value="ECO:0007669"/>
    <property type="project" value="InterPro"/>
</dbReference>
<dbReference type="InterPro" id="IPR008254">
    <property type="entry name" value="Flavodoxin/NO_synth"/>
</dbReference>
<comment type="cofactor">
    <cofactor evidence="1">
        <name>FMN</name>
        <dbReference type="ChEBI" id="CHEBI:58210"/>
    </cofactor>
</comment>
<dbReference type="PROSITE" id="PS50902">
    <property type="entry name" value="FLAVODOXIN_LIKE"/>
    <property type="match status" value="1"/>
</dbReference>
<dbReference type="PROSITE" id="PS00201">
    <property type="entry name" value="FLAVODOXIN"/>
    <property type="match status" value="1"/>
</dbReference>
<evidence type="ECO:0000256" key="2">
    <source>
        <dbReference type="ARBA" id="ARBA00005267"/>
    </source>
</evidence>
<keyword evidence="4" id="KW-0285">Flavoprotein</keyword>
<dbReference type="NCBIfam" id="NF006738">
    <property type="entry name" value="PRK09267.1-4"/>
    <property type="match status" value="1"/>
</dbReference>
<sequence>MSVSFCTLRPVTASVVTAKKDKTGFSNPFSRLDKPHHTISSGGASHRTNGATRAGNLGMLRLANGRKVSCKAIGIFYSTTTGNTEAAAEWVADLMPGETSEILEIGQATMDEIKAYDGLIVGAPTWHTGANTDRSGTDWDARLDEIRELNFGGKPVAIFGLGDAGAYGDNFCDAIEELHDAFVQGGAKMVGYVPSSNYDFQESKSVRDGKFLGLPLDANNEDDLTEGRVKEWTQQLVGEGMVSK</sequence>
<comment type="similarity">
    <text evidence="2">Belongs to the flavodoxin family.</text>
</comment>
<dbReference type="InterPro" id="IPR050619">
    <property type="entry name" value="Flavodoxin"/>
</dbReference>
<dbReference type="AlphaFoldDB" id="A0A7S0X5V0"/>
<feature type="domain" description="Flavodoxin-like" evidence="7">
    <location>
        <begin position="73"/>
        <end position="237"/>
    </location>
</feature>
<dbReference type="Pfam" id="PF00258">
    <property type="entry name" value="Flavodoxin_1"/>
    <property type="match status" value="1"/>
</dbReference>
<accession>A0A7S0X5V0</accession>
<dbReference type="SUPFAM" id="SSF52218">
    <property type="entry name" value="Flavoproteins"/>
    <property type="match status" value="1"/>
</dbReference>
<protein>
    <recommendedName>
        <fullName evidence="7">Flavodoxin-like domain-containing protein</fullName>
    </recommendedName>
</protein>
<evidence type="ECO:0000259" key="7">
    <source>
        <dbReference type="PROSITE" id="PS50902"/>
    </source>
</evidence>
<dbReference type="InterPro" id="IPR001226">
    <property type="entry name" value="Flavodoxin_CS"/>
</dbReference>
<dbReference type="EMBL" id="HBFC01010908">
    <property type="protein sequence ID" value="CAD8703656.1"/>
    <property type="molecule type" value="Transcribed_RNA"/>
</dbReference>
<gene>
    <name evidence="8" type="ORF">MANT1106_LOCUS6338</name>
</gene>
<dbReference type="InterPro" id="IPR029039">
    <property type="entry name" value="Flavoprotein-like_sf"/>
</dbReference>
<evidence type="ECO:0000256" key="4">
    <source>
        <dbReference type="ARBA" id="ARBA00022630"/>
    </source>
</evidence>
<keyword evidence="6" id="KW-0249">Electron transport</keyword>
<reference evidence="8" key="1">
    <citation type="submission" date="2021-01" db="EMBL/GenBank/DDBJ databases">
        <authorList>
            <person name="Corre E."/>
            <person name="Pelletier E."/>
            <person name="Niang G."/>
            <person name="Scheremetjew M."/>
            <person name="Finn R."/>
            <person name="Kale V."/>
            <person name="Holt S."/>
            <person name="Cochrane G."/>
            <person name="Meng A."/>
            <person name="Brown T."/>
            <person name="Cohen L."/>
        </authorList>
    </citation>
    <scope>NUCLEOTIDE SEQUENCE</scope>
    <source>
        <strain evidence="8">SL-175</strain>
    </source>
</reference>
<organism evidence="8">
    <name type="scientific">Mantoniella antarctica</name>
    <dbReference type="NCBI Taxonomy" id="81844"/>
    <lineage>
        <taxon>Eukaryota</taxon>
        <taxon>Viridiplantae</taxon>
        <taxon>Chlorophyta</taxon>
        <taxon>Mamiellophyceae</taxon>
        <taxon>Mamiellales</taxon>
        <taxon>Mamiellaceae</taxon>
        <taxon>Mantoniella</taxon>
    </lineage>
</organism>
<evidence type="ECO:0000313" key="8">
    <source>
        <dbReference type="EMBL" id="CAD8703656.1"/>
    </source>
</evidence>
<dbReference type="PANTHER" id="PTHR42809">
    <property type="entry name" value="FLAVODOXIN 2"/>
    <property type="match status" value="1"/>
</dbReference>
<dbReference type="InterPro" id="IPR010086">
    <property type="entry name" value="Flavodoxin_lc"/>
</dbReference>
<keyword evidence="3" id="KW-0813">Transport</keyword>
<keyword evidence="5" id="KW-0288">FMN</keyword>
<dbReference type="Gene3D" id="3.40.50.360">
    <property type="match status" value="1"/>
</dbReference>
<evidence type="ECO:0000256" key="6">
    <source>
        <dbReference type="ARBA" id="ARBA00022982"/>
    </source>
</evidence>
<dbReference type="PANTHER" id="PTHR42809:SF1">
    <property type="entry name" value="FLAVODOXIN 1"/>
    <property type="match status" value="1"/>
</dbReference>
<dbReference type="NCBIfam" id="TIGR01752">
    <property type="entry name" value="flav_long"/>
    <property type="match status" value="1"/>
</dbReference>
<name>A0A7S0X5V0_9CHLO</name>